<evidence type="ECO:0000256" key="1">
    <source>
        <dbReference type="SAM" id="Coils"/>
    </source>
</evidence>
<evidence type="ECO:0000313" key="2">
    <source>
        <dbReference type="EMBL" id="PSJ40545.1"/>
    </source>
</evidence>
<dbReference type="Proteomes" id="UP000241167">
    <property type="component" value="Unassembled WGS sequence"/>
</dbReference>
<protein>
    <submittedName>
        <fullName evidence="2">Uncharacterized protein</fullName>
    </submittedName>
</protein>
<feature type="coiled-coil region" evidence="1">
    <location>
        <begin position="63"/>
        <end position="90"/>
    </location>
</feature>
<proteinExistence type="predicted"/>
<comment type="caution">
    <text evidence="2">The sequence shown here is derived from an EMBL/GenBank/DDBJ whole genome shotgun (WGS) entry which is preliminary data.</text>
</comment>
<dbReference type="AlphaFoldDB" id="A0A2P7QRG2"/>
<reference evidence="2 3" key="1">
    <citation type="submission" date="2018-03" db="EMBL/GenBank/DDBJ databases">
        <title>The draft genome of Sphingosinicella sp. GL-C-18.</title>
        <authorList>
            <person name="Liu L."/>
            <person name="Li L."/>
            <person name="Liang L."/>
            <person name="Zhang X."/>
            <person name="Wang T."/>
        </authorList>
    </citation>
    <scope>NUCLEOTIDE SEQUENCE [LARGE SCALE GENOMIC DNA]</scope>
    <source>
        <strain evidence="2 3">GL-C-18</strain>
    </source>
</reference>
<organism evidence="2 3">
    <name type="scientific">Allosphingosinicella deserti</name>
    <dbReference type="NCBI Taxonomy" id="2116704"/>
    <lineage>
        <taxon>Bacteria</taxon>
        <taxon>Pseudomonadati</taxon>
        <taxon>Pseudomonadota</taxon>
        <taxon>Alphaproteobacteria</taxon>
        <taxon>Sphingomonadales</taxon>
        <taxon>Sphingomonadaceae</taxon>
        <taxon>Allosphingosinicella</taxon>
    </lineage>
</organism>
<accession>A0A2P7QRG2</accession>
<sequence>MSEGFLYLPDTGGRVKWMDGEPGFWKSVMGFGAKPAELSARRCVQCGYAEFFVDTQARPVKTVKSIDEENERLRNLVTRLQERVATLEVIATDPAERTAREIEALREPSPLPIETKE</sequence>
<name>A0A2P7QRG2_9SPHN</name>
<gene>
    <name evidence="2" type="ORF">C7I55_09445</name>
</gene>
<keyword evidence="3" id="KW-1185">Reference proteome</keyword>
<evidence type="ECO:0000313" key="3">
    <source>
        <dbReference type="Proteomes" id="UP000241167"/>
    </source>
</evidence>
<dbReference type="EMBL" id="PXYI01000003">
    <property type="protein sequence ID" value="PSJ40545.1"/>
    <property type="molecule type" value="Genomic_DNA"/>
</dbReference>
<keyword evidence="1" id="KW-0175">Coiled coil</keyword>